<evidence type="ECO:0000313" key="3">
    <source>
        <dbReference type="Proteomes" id="UP001190700"/>
    </source>
</evidence>
<sequence>ASPPYRRKLADVSRIAAFPGEGLAPGTATEPGAYRSREKRPNFSEALCLGHILICDGEGKGLAVIRVERLQWHRLREHHLVGLRGKGDLESVEASGRWEGCKAGGCKSLPAGVGEEHEVGGMEEDMEEDMGEVEDVGEPGRAPEQRATS</sequence>
<evidence type="ECO:0000256" key="1">
    <source>
        <dbReference type="SAM" id="MobiDB-lite"/>
    </source>
</evidence>
<comment type="caution">
    <text evidence="2">The sequence shown here is derived from an EMBL/GenBank/DDBJ whole genome shotgun (WGS) entry which is preliminary data.</text>
</comment>
<reference evidence="2 3" key="1">
    <citation type="journal article" date="2015" name="Genome Biol. Evol.">
        <title>Comparative Genomics of a Bacterivorous Green Alga Reveals Evolutionary Causalities and Consequences of Phago-Mixotrophic Mode of Nutrition.</title>
        <authorList>
            <person name="Burns J.A."/>
            <person name="Paasch A."/>
            <person name="Narechania A."/>
            <person name="Kim E."/>
        </authorList>
    </citation>
    <scope>NUCLEOTIDE SEQUENCE [LARGE SCALE GENOMIC DNA]</scope>
    <source>
        <strain evidence="2 3">PLY_AMNH</strain>
    </source>
</reference>
<proteinExistence type="predicted"/>
<feature type="non-terminal residue" evidence="2">
    <location>
        <position position="1"/>
    </location>
</feature>
<gene>
    <name evidence="2" type="ORF">CYMTET_19173</name>
</gene>
<accession>A0AAE0G6L3</accession>
<evidence type="ECO:0000313" key="2">
    <source>
        <dbReference type="EMBL" id="KAK3272534.1"/>
    </source>
</evidence>
<keyword evidence="3" id="KW-1185">Reference proteome</keyword>
<feature type="region of interest" description="Disordered" evidence="1">
    <location>
        <begin position="109"/>
        <end position="149"/>
    </location>
</feature>
<protein>
    <submittedName>
        <fullName evidence="2">Uncharacterized protein</fullName>
    </submittedName>
</protein>
<dbReference type="Proteomes" id="UP001190700">
    <property type="component" value="Unassembled WGS sequence"/>
</dbReference>
<dbReference type="AlphaFoldDB" id="A0AAE0G6L3"/>
<dbReference type="EMBL" id="LGRX02008913">
    <property type="protein sequence ID" value="KAK3272534.1"/>
    <property type="molecule type" value="Genomic_DNA"/>
</dbReference>
<feature type="compositionally biased region" description="Acidic residues" evidence="1">
    <location>
        <begin position="121"/>
        <end position="137"/>
    </location>
</feature>
<name>A0AAE0G6L3_9CHLO</name>
<organism evidence="2 3">
    <name type="scientific">Cymbomonas tetramitiformis</name>
    <dbReference type="NCBI Taxonomy" id="36881"/>
    <lineage>
        <taxon>Eukaryota</taxon>
        <taxon>Viridiplantae</taxon>
        <taxon>Chlorophyta</taxon>
        <taxon>Pyramimonadophyceae</taxon>
        <taxon>Pyramimonadales</taxon>
        <taxon>Pyramimonadaceae</taxon>
        <taxon>Cymbomonas</taxon>
    </lineage>
</organism>